<evidence type="ECO:0000313" key="3">
    <source>
        <dbReference type="Proteomes" id="UP000663722"/>
    </source>
</evidence>
<keyword evidence="3" id="KW-1185">Reference proteome</keyword>
<reference evidence="2" key="1">
    <citation type="journal article" date="2021" name="Microb. Physiol.">
        <title>Proteogenomic Insights into the Physiology of Marine, Sulfate-Reducing, Filamentous Desulfonema limicola and Desulfonema magnum.</title>
        <authorList>
            <person name="Schnaars V."/>
            <person name="Wohlbrand L."/>
            <person name="Scheve S."/>
            <person name="Hinrichs C."/>
            <person name="Reinhardt R."/>
            <person name="Rabus R."/>
        </authorList>
    </citation>
    <scope>NUCLEOTIDE SEQUENCE</scope>
    <source>
        <strain evidence="2">4be13</strain>
    </source>
</reference>
<dbReference type="EMBL" id="CP061800">
    <property type="protein sequence ID" value="QTA93483.1"/>
    <property type="molecule type" value="Genomic_DNA"/>
</dbReference>
<dbReference type="AlphaFoldDB" id="A0A975BY73"/>
<dbReference type="KEGG" id="dmm:dnm_095840"/>
<proteinExistence type="predicted"/>
<organism evidence="2 3">
    <name type="scientific">Desulfonema magnum</name>
    <dbReference type="NCBI Taxonomy" id="45655"/>
    <lineage>
        <taxon>Bacteria</taxon>
        <taxon>Pseudomonadati</taxon>
        <taxon>Thermodesulfobacteriota</taxon>
        <taxon>Desulfobacteria</taxon>
        <taxon>Desulfobacterales</taxon>
        <taxon>Desulfococcaceae</taxon>
        <taxon>Desulfonema</taxon>
    </lineage>
</organism>
<dbReference type="Proteomes" id="UP000663722">
    <property type="component" value="Chromosome"/>
</dbReference>
<protein>
    <submittedName>
        <fullName evidence="2">Uncharacterized protein</fullName>
    </submittedName>
</protein>
<sequence length="198" mass="22432">MVTTRCSGFLTRFGQKACHSCESRNDRKKLEHRVISEMFFRYWQYSRNNVFLYLDCKSEQGIRIIPIEIKKGYGYDAVTEIKIRIMAMPAHAVSSLPKLTDCFSNASIKSFEKQIPSLPSQTKVMSSPPRMMGNAADSGSSERIRSAKILFLRLRKTIFRTPEKTPENPLTPKSTVLRMMGRWGTGVTPARATMGTAP</sequence>
<accession>A0A975BY73</accession>
<name>A0A975BY73_9BACT</name>
<evidence type="ECO:0000256" key="1">
    <source>
        <dbReference type="SAM" id="MobiDB-lite"/>
    </source>
</evidence>
<evidence type="ECO:0000313" key="2">
    <source>
        <dbReference type="EMBL" id="QTA93483.1"/>
    </source>
</evidence>
<gene>
    <name evidence="2" type="ORF">dnm_095840</name>
</gene>
<feature type="region of interest" description="Disordered" evidence="1">
    <location>
        <begin position="118"/>
        <end position="138"/>
    </location>
</feature>